<reference evidence="1" key="2">
    <citation type="journal article" date="2012" name="PLoS ONE">
        <title>A Deeply Branching Thermophilic Bacterium with an Ancient Acetyl-CoA Pathway Dominates a Subsurface Ecosystem.</title>
        <authorList>
            <person name="Takami H."/>
            <person name="Noguchi H."/>
            <person name="Takaki Y."/>
            <person name="Uchiyama I."/>
            <person name="Toyoda A."/>
            <person name="Nishi S."/>
            <person name="Chee G.-J."/>
            <person name="Arai W."/>
            <person name="Nunoura T."/>
            <person name="Itoh T."/>
            <person name="Hattori M."/>
            <person name="Takai K."/>
        </authorList>
    </citation>
    <scope>NUCLEOTIDE SEQUENCE</scope>
</reference>
<accession>H5SC62</accession>
<proteinExistence type="predicted"/>
<evidence type="ECO:0000313" key="1">
    <source>
        <dbReference type="EMBL" id="BAL53748.1"/>
    </source>
</evidence>
<sequence length="86" mass="9126">MLVETNKIAILGIANEGNAERIAHQVQIKLKANKDDEPEDTAEPAIQATAWGQATGEAMLVGAKMQLLYVPPGEGDPTLITLSLMA</sequence>
<protein>
    <submittedName>
        <fullName evidence="1">Uncharacterized protein</fullName>
    </submittedName>
</protein>
<gene>
    <name evidence="1" type="ORF">HGMM_F08F07C07</name>
</gene>
<reference evidence="1" key="1">
    <citation type="journal article" date="2005" name="Environ. Microbiol.">
        <title>Genetic and functional properties of uncultivated thermophilic crenarchaeotes from a subsurface gold mine as revealed by analysis of genome fragments.</title>
        <authorList>
            <person name="Nunoura T."/>
            <person name="Hirayama H."/>
            <person name="Takami H."/>
            <person name="Oida H."/>
            <person name="Nishi S."/>
            <person name="Shimamura S."/>
            <person name="Suzuki Y."/>
            <person name="Inagaki F."/>
            <person name="Takai K."/>
            <person name="Nealson K.H."/>
            <person name="Horikoshi K."/>
        </authorList>
    </citation>
    <scope>NUCLEOTIDE SEQUENCE</scope>
</reference>
<dbReference type="EMBL" id="AP011666">
    <property type="protein sequence ID" value="BAL53748.1"/>
    <property type="molecule type" value="Genomic_DNA"/>
</dbReference>
<organism evidence="1">
    <name type="scientific">uncultured Acetothermia bacterium</name>
    <dbReference type="NCBI Taxonomy" id="236499"/>
    <lineage>
        <taxon>Bacteria</taxon>
        <taxon>Candidatus Bipolaricaulota</taxon>
        <taxon>environmental samples</taxon>
    </lineage>
</organism>
<dbReference type="AlphaFoldDB" id="H5SC62"/>
<name>H5SC62_9BACT</name>